<dbReference type="EMBL" id="JAOVQO010000015">
    <property type="protein sequence ID" value="MCU9849507.1"/>
    <property type="molecule type" value="Genomic_DNA"/>
</dbReference>
<dbReference type="RefSeq" id="WP_263338312.1">
    <property type="nucleotide sequence ID" value="NZ_JAOVQO010000015.1"/>
</dbReference>
<evidence type="ECO:0000259" key="2">
    <source>
        <dbReference type="Pfam" id="PF13609"/>
    </source>
</evidence>
<name>A0ABT2X6D4_9RHOB</name>
<keyword evidence="4" id="KW-1185">Reference proteome</keyword>
<dbReference type="Pfam" id="PF13609">
    <property type="entry name" value="Porin_4"/>
    <property type="match status" value="1"/>
</dbReference>
<evidence type="ECO:0000313" key="3">
    <source>
        <dbReference type="EMBL" id="MCU9849507.1"/>
    </source>
</evidence>
<evidence type="ECO:0000313" key="4">
    <source>
        <dbReference type="Proteomes" id="UP001209535"/>
    </source>
</evidence>
<reference evidence="3 4" key="1">
    <citation type="submission" date="2022-10" db="EMBL/GenBank/DDBJ databases">
        <title>Defluviimonas sp. nov., isolated from ocean surface sediments.</title>
        <authorList>
            <person name="He W."/>
            <person name="Wang L."/>
            <person name="Zhang D.-F."/>
        </authorList>
    </citation>
    <scope>NUCLEOTIDE SEQUENCE [LARGE SCALE GENOMIC DNA]</scope>
    <source>
        <strain evidence="3 4">WL0024</strain>
    </source>
</reference>
<evidence type="ECO:0000256" key="1">
    <source>
        <dbReference type="SAM" id="SignalP"/>
    </source>
</evidence>
<sequence length="321" mass="32656">MKKLLLASTALVGFAGAAAAEVSLSGYAEIGVRGGSGDFGTVTAIETQFHNDVVINFNFSGSTDNGLDFGGKVQLDDSNGSNPNGTPAFDDEAFFVSGTFGRVTLGETDGAFDWALSEIYSGTSLNDDHSTHAGAYWFTGLDGSYDNQIARYEYSFGDFGVAVSAENDDSGVGDAVWGLGGKWAGTFSGVDAAAGIAVQDNGTNTVWGLSGSVAMQQGFSLSAGYADLDGTAFHTSNGYTTVPLSDSWWGLGAAYTTGALTVGANYGAFDTDMGTVDGWGLVANYDLGGGAVAMAGYGSGDAASWNGGGKDTWSVGLGLSF</sequence>
<proteinExistence type="predicted"/>
<feature type="domain" description="Porin" evidence="2">
    <location>
        <begin position="7"/>
        <end position="301"/>
    </location>
</feature>
<dbReference type="Gene3D" id="2.40.160.10">
    <property type="entry name" value="Porin"/>
    <property type="match status" value="1"/>
</dbReference>
<dbReference type="InterPro" id="IPR033900">
    <property type="entry name" value="Gram_neg_porin_domain"/>
</dbReference>
<keyword evidence="1" id="KW-0732">Signal</keyword>
<organism evidence="3 4">
    <name type="scientific">Albidovulum salinarum</name>
    <dbReference type="NCBI Taxonomy" id="2984153"/>
    <lineage>
        <taxon>Bacteria</taxon>
        <taxon>Pseudomonadati</taxon>
        <taxon>Pseudomonadota</taxon>
        <taxon>Alphaproteobacteria</taxon>
        <taxon>Rhodobacterales</taxon>
        <taxon>Paracoccaceae</taxon>
        <taxon>Albidovulum</taxon>
    </lineage>
</organism>
<gene>
    <name evidence="3" type="ORF">OEZ60_16015</name>
</gene>
<dbReference type="SUPFAM" id="SSF56935">
    <property type="entry name" value="Porins"/>
    <property type="match status" value="1"/>
</dbReference>
<comment type="caution">
    <text evidence="3">The sequence shown here is derived from an EMBL/GenBank/DDBJ whole genome shotgun (WGS) entry which is preliminary data.</text>
</comment>
<feature type="chain" id="PRO_5046585622" evidence="1">
    <location>
        <begin position="20"/>
        <end position="321"/>
    </location>
</feature>
<accession>A0ABT2X6D4</accession>
<protein>
    <submittedName>
        <fullName evidence="3">Porin</fullName>
    </submittedName>
</protein>
<dbReference type="Proteomes" id="UP001209535">
    <property type="component" value="Unassembled WGS sequence"/>
</dbReference>
<feature type="signal peptide" evidence="1">
    <location>
        <begin position="1"/>
        <end position="19"/>
    </location>
</feature>
<dbReference type="InterPro" id="IPR023614">
    <property type="entry name" value="Porin_dom_sf"/>
</dbReference>